<evidence type="ECO:0000259" key="1">
    <source>
        <dbReference type="PROSITE" id="PS50883"/>
    </source>
</evidence>
<dbReference type="SUPFAM" id="SSF109604">
    <property type="entry name" value="HD-domain/PDEase-like"/>
    <property type="match status" value="1"/>
</dbReference>
<evidence type="ECO:0000313" key="4">
    <source>
        <dbReference type="Proteomes" id="UP000440004"/>
    </source>
</evidence>
<gene>
    <name evidence="3" type="ORF">GC105_08040</name>
</gene>
<dbReference type="EMBL" id="WHNX01000010">
    <property type="protein sequence ID" value="MPW25738.1"/>
    <property type="molecule type" value="Genomic_DNA"/>
</dbReference>
<organism evidence="3 4">
    <name type="scientific">Alkalibaculum sporogenes</name>
    <dbReference type="NCBI Taxonomy" id="2655001"/>
    <lineage>
        <taxon>Bacteria</taxon>
        <taxon>Bacillati</taxon>
        <taxon>Bacillota</taxon>
        <taxon>Clostridia</taxon>
        <taxon>Eubacteriales</taxon>
        <taxon>Eubacteriaceae</taxon>
        <taxon>Alkalibaculum</taxon>
    </lineage>
</organism>
<sequence>MEIYVARQPIFDRKLSIFGYELLYRRSLNNFYEGNDPDQSTAELINNSFLSMELNTLTGGTRAFINFTEDTLYNEIPLLLPKESIVVEILESVKVTERIIEVCKKLKQLGYLLALDDFVFHERLLPLIEIADIVKIEFTSISFKKQRQIIKQYKHNTKFLAEKIETREEYHLALDMGFDYFQGYFFCKPVIIVGNKIGGLNNNLIKILIELNKEDPIFKNVSEIIKRDISLSYKLLKLANTQFYLSRNKITSVEQGIVRLGINEIKKLIYLLMLREVETIENEELIKTCLLRGKFLELLANEIDLKNKSLDFFMVGMFSSIDVLLNRKMESILDELPLNGDIREALMGNCDNYIRKSLNLLLNYEMSDWHNVDKAIIHFPIPHERLLELYIVTLRWVLELDY</sequence>
<dbReference type="InterPro" id="IPR001633">
    <property type="entry name" value="EAL_dom"/>
</dbReference>
<dbReference type="InterPro" id="IPR052340">
    <property type="entry name" value="RNase_Y/CdgJ"/>
</dbReference>
<dbReference type="Pfam" id="PF08668">
    <property type="entry name" value="HDOD"/>
    <property type="match status" value="1"/>
</dbReference>
<dbReference type="PANTHER" id="PTHR33525">
    <property type="match status" value="1"/>
</dbReference>
<dbReference type="InterPro" id="IPR013976">
    <property type="entry name" value="HDOD"/>
</dbReference>
<dbReference type="RefSeq" id="WP_152803495.1">
    <property type="nucleotide sequence ID" value="NZ_WHNX01000010.1"/>
</dbReference>
<dbReference type="InterPro" id="IPR035919">
    <property type="entry name" value="EAL_sf"/>
</dbReference>
<name>A0A6A7K8D0_9FIRM</name>
<dbReference type="Pfam" id="PF00563">
    <property type="entry name" value="EAL"/>
    <property type="match status" value="1"/>
</dbReference>
<feature type="domain" description="EAL" evidence="1">
    <location>
        <begin position="1"/>
        <end position="203"/>
    </location>
</feature>
<protein>
    <submittedName>
        <fullName evidence="3">HDOD domain-containing protein</fullName>
    </submittedName>
</protein>
<keyword evidence="4" id="KW-1185">Reference proteome</keyword>
<evidence type="ECO:0000313" key="3">
    <source>
        <dbReference type="EMBL" id="MPW25738.1"/>
    </source>
</evidence>
<proteinExistence type="predicted"/>
<comment type="caution">
    <text evidence="3">The sequence shown here is derived from an EMBL/GenBank/DDBJ whole genome shotgun (WGS) entry which is preliminary data.</text>
</comment>
<accession>A0A6A7K8D0</accession>
<dbReference type="SUPFAM" id="SSF141868">
    <property type="entry name" value="EAL domain-like"/>
    <property type="match status" value="1"/>
</dbReference>
<evidence type="ECO:0000259" key="2">
    <source>
        <dbReference type="PROSITE" id="PS51833"/>
    </source>
</evidence>
<dbReference type="Gene3D" id="3.20.20.450">
    <property type="entry name" value="EAL domain"/>
    <property type="match status" value="1"/>
</dbReference>
<dbReference type="PIRSF" id="PIRSF003180">
    <property type="entry name" value="DiGMPpdiest_YuxH"/>
    <property type="match status" value="1"/>
</dbReference>
<feature type="domain" description="HDOD" evidence="2">
    <location>
        <begin position="197"/>
        <end position="385"/>
    </location>
</feature>
<dbReference type="Proteomes" id="UP000440004">
    <property type="component" value="Unassembled WGS sequence"/>
</dbReference>
<dbReference type="InterPro" id="IPR014408">
    <property type="entry name" value="dGMP_Pdiesterase_EAL/HD-GYP"/>
</dbReference>
<reference evidence="3 4" key="1">
    <citation type="submission" date="2019-10" db="EMBL/GenBank/DDBJ databases">
        <title>Alkalibaculum tamaniensis sp.nov., a new alkaliphilic acetogen, isolated on methoxylated aromatics from a mud volcano.</title>
        <authorList>
            <person name="Khomyakova M.A."/>
            <person name="Merkel A.Y."/>
            <person name="Bonch-Osmolovskaya E.A."/>
            <person name="Slobodkin A.I."/>
        </authorList>
    </citation>
    <scope>NUCLEOTIDE SEQUENCE [LARGE SCALE GENOMIC DNA]</scope>
    <source>
        <strain evidence="3 4">M08DMB</strain>
    </source>
</reference>
<dbReference type="SMART" id="SM00052">
    <property type="entry name" value="EAL"/>
    <property type="match status" value="1"/>
</dbReference>
<dbReference type="PROSITE" id="PS51833">
    <property type="entry name" value="HDOD"/>
    <property type="match status" value="1"/>
</dbReference>
<dbReference type="PANTHER" id="PTHR33525:SF4">
    <property type="entry name" value="CYCLIC DI-GMP PHOSPHODIESTERASE CDGJ"/>
    <property type="match status" value="1"/>
</dbReference>
<dbReference type="Gene3D" id="1.10.3210.10">
    <property type="entry name" value="Hypothetical protein af1432"/>
    <property type="match status" value="1"/>
</dbReference>
<dbReference type="PROSITE" id="PS50883">
    <property type="entry name" value="EAL"/>
    <property type="match status" value="1"/>
</dbReference>
<dbReference type="AlphaFoldDB" id="A0A6A7K8D0"/>